<organism evidence="3 4">
    <name type="scientific">Candolleomyces aberdarensis</name>
    <dbReference type="NCBI Taxonomy" id="2316362"/>
    <lineage>
        <taxon>Eukaryota</taxon>
        <taxon>Fungi</taxon>
        <taxon>Dikarya</taxon>
        <taxon>Basidiomycota</taxon>
        <taxon>Agaricomycotina</taxon>
        <taxon>Agaricomycetes</taxon>
        <taxon>Agaricomycetidae</taxon>
        <taxon>Agaricales</taxon>
        <taxon>Agaricineae</taxon>
        <taxon>Psathyrellaceae</taxon>
        <taxon>Candolleomyces</taxon>
    </lineage>
</organism>
<feature type="domain" description="Nephrocystin 3-like N-terminal" evidence="2">
    <location>
        <begin position="74"/>
        <end position="242"/>
    </location>
</feature>
<protein>
    <recommendedName>
        <fullName evidence="2">Nephrocystin 3-like N-terminal domain-containing protein</fullName>
    </recommendedName>
</protein>
<evidence type="ECO:0000256" key="1">
    <source>
        <dbReference type="ARBA" id="ARBA00022737"/>
    </source>
</evidence>
<dbReference type="InterPro" id="IPR011990">
    <property type="entry name" value="TPR-like_helical_dom_sf"/>
</dbReference>
<keyword evidence="1" id="KW-0677">Repeat</keyword>
<dbReference type="Gene3D" id="1.25.40.10">
    <property type="entry name" value="Tetratricopeptide repeat domain"/>
    <property type="match status" value="2"/>
</dbReference>
<evidence type="ECO:0000313" key="4">
    <source>
        <dbReference type="Proteomes" id="UP000290288"/>
    </source>
</evidence>
<reference evidence="3 4" key="1">
    <citation type="submission" date="2019-01" db="EMBL/GenBank/DDBJ databases">
        <title>Draft genome sequence of Psathyrella aberdarensis IHI B618.</title>
        <authorList>
            <person name="Buettner E."/>
            <person name="Kellner H."/>
        </authorList>
    </citation>
    <scope>NUCLEOTIDE SEQUENCE [LARGE SCALE GENOMIC DNA]</scope>
    <source>
        <strain evidence="3 4">IHI B618</strain>
    </source>
</reference>
<dbReference type="OrthoDB" id="3217196at2759"/>
<dbReference type="Pfam" id="PF24883">
    <property type="entry name" value="NPHP3_N"/>
    <property type="match status" value="1"/>
</dbReference>
<dbReference type="PANTHER" id="PTHR10039">
    <property type="entry name" value="AMELOGENIN"/>
    <property type="match status" value="1"/>
</dbReference>
<gene>
    <name evidence="3" type="ORF">EST38_g4828</name>
</gene>
<dbReference type="EMBL" id="SDEE01000124">
    <property type="protein sequence ID" value="RXW21009.1"/>
    <property type="molecule type" value="Genomic_DNA"/>
</dbReference>
<accession>A0A4Q2DM11</accession>
<proteinExistence type="predicted"/>
<dbReference type="SUPFAM" id="SSF52540">
    <property type="entry name" value="P-loop containing nucleoside triphosphate hydrolases"/>
    <property type="match status" value="1"/>
</dbReference>
<evidence type="ECO:0000313" key="3">
    <source>
        <dbReference type="EMBL" id="RXW21009.1"/>
    </source>
</evidence>
<keyword evidence="4" id="KW-1185">Reference proteome</keyword>
<dbReference type="Proteomes" id="UP000290288">
    <property type="component" value="Unassembled WGS sequence"/>
</dbReference>
<evidence type="ECO:0000259" key="2">
    <source>
        <dbReference type="Pfam" id="PF24883"/>
    </source>
</evidence>
<dbReference type="AlphaFoldDB" id="A0A4Q2DM11"/>
<dbReference type="PANTHER" id="PTHR10039:SF14">
    <property type="entry name" value="NACHT DOMAIN-CONTAINING PROTEIN"/>
    <property type="match status" value="1"/>
</dbReference>
<name>A0A4Q2DM11_9AGAR</name>
<dbReference type="Gene3D" id="3.40.50.300">
    <property type="entry name" value="P-loop containing nucleotide triphosphate hydrolases"/>
    <property type="match status" value="1"/>
</dbReference>
<dbReference type="SUPFAM" id="SSF48452">
    <property type="entry name" value="TPR-like"/>
    <property type="match status" value="1"/>
</dbReference>
<dbReference type="InterPro" id="IPR027417">
    <property type="entry name" value="P-loop_NTPase"/>
</dbReference>
<comment type="caution">
    <text evidence="3">The sequence shown here is derived from an EMBL/GenBank/DDBJ whole genome shotgun (WGS) entry which is preliminary data.</text>
</comment>
<dbReference type="Pfam" id="PF13374">
    <property type="entry name" value="TPR_10"/>
    <property type="match status" value="2"/>
</dbReference>
<sequence length="836" mass="94181">MAARFLEGSSIGQVDLKVYHVEGGLYQHISPVDAKSLFDLLQPITDASHTRDRKRSPPDSACLPGTRELVVKSITAWASKSALRKVQHFLWVYGLAGSGKSSIAQEVSKRVHGGGRLLASFFFCRNAGHRSTTARFPNTLASQLAKAIPQAAQLIEAAVRAEPDLVNARSSLSLDTRLHSLVYSPFKEAIPLIKSFSHPYLIVIDGLDECEDKDGVREFLTSTFRFFDENPYVPLRIFITSRVEQHIRLHLSDDRVLLRDLGDESARDDIKTFLGMVFGDAIKARPVIQAYIRQNGPWPKPEHFHELTNHVGGSFILASTLANFIFHGIDFTDSHLTPMDRLPLAVKLDPGLDGLYAQTLARADDRARFRDVISTVALLAEPLPISGIAELLGIQTYEVTHVLEELQAIIRVPGTDNEPVTFCHTSLRDFLTTEGRSSRFFAPPSFHAQLLIHGLSCELRVRRRTPNVGLDTKRLTTAVQYSLQYCETVHWDHGWPFFSFSDLERLVQLRREMVQLLPDDGKASGLHNLGIALHSLFNHSQSIRHVEEAISAHREALHRRPHPHPERYSSLNNLGCALYSLFEHDQSVSHIEEATSVHREALHLRPHPHPDRRELAYSLGCALYELFNLSGSLSRLEEAVLMLREALSLHPHPHPERHSSLYDLACALKSLFTRGSHSLSDLKDAISLHREALSLRPHPHPDRPKSLFHLAIALYRDLDFAEAGTATENLDEVICLLRENLALGYAQPPNPFRLADTLHSLLKCLQRRNTDNWLIGDLEEAIAYARELVLEHYGVGHKYRDKVLEKLASLLQIHFDITGDPDDLDEIEELDAERQH</sequence>
<dbReference type="InterPro" id="IPR056884">
    <property type="entry name" value="NPHP3-like_N"/>
</dbReference>
<dbReference type="InterPro" id="IPR019734">
    <property type="entry name" value="TPR_rpt"/>
</dbReference>
<dbReference type="SMART" id="SM00028">
    <property type="entry name" value="TPR"/>
    <property type="match status" value="4"/>
</dbReference>